<sequence>MEETKEISALLKLIDDPDDEVFGSVSQRIIQFGRTIIPNLEDLWENTVSEDTQERIELLIHRLHLTDLTEDFRQWSLAGHHDLMVGALLASKFQYPDLSTASTLQEMEKLRRNIWLELNNYLTPLEQVRIVTGILYGYYGLKSNELNYSNVNDFLLHNVVETKRGNQISNGILYLILCDLLDIPVKAIDLPKQFVLAYFKPGYSSESEDQHINKIEFFIDPTSGQVFSHKDVEAYFKRISVPPVHAYFKPYSNKRVIQNLLEEMAKCFDDEKNFYKSEELLQLASLLDQ</sequence>
<dbReference type="Pfam" id="PF13369">
    <property type="entry name" value="Transglut_core2"/>
    <property type="match status" value="1"/>
</dbReference>
<dbReference type="KEGG" id="fla:SY85_02370"/>
<proteinExistence type="inferred from homology"/>
<evidence type="ECO:0000313" key="3">
    <source>
        <dbReference type="EMBL" id="ANE49515.1"/>
    </source>
</evidence>
<dbReference type="OrthoDB" id="188084at2"/>
<dbReference type="STRING" id="1492898.SY85_02370"/>
<evidence type="ECO:0000259" key="2">
    <source>
        <dbReference type="Pfam" id="PF13369"/>
    </source>
</evidence>
<dbReference type="EMBL" id="CP011390">
    <property type="protein sequence ID" value="ANE49515.1"/>
    <property type="molecule type" value="Genomic_DNA"/>
</dbReference>
<evidence type="ECO:0000313" key="4">
    <source>
        <dbReference type="Proteomes" id="UP000077177"/>
    </source>
</evidence>
<accession>A0A172TR13</accession>
<dbReference type="Proteomes" id="UP000077177">
    <property type="component" value="Chromosome"/>
</dbReference>
<feature type="domain" description="Protein SirB1 N-terminal" evidence="2">
    <location>
        <begin position="103"/>
        <end position="261"/>
    </location>
</feature>
<name>A0A172TR13_9BACT</name>
<comment type="similarity">
    <text evidence="1">Belongs to the UPF0162 family.</text>
</comment>
<evidence type="ECO:0000256" key="1">
    <source>
        <dbReference type="ARBA" id="ARBA00007100"/>
    </source>
</evidence>
<reference evidence="4" key="1">
    <citation type="submission" date="2015-01" db="EMBL/GenBank/DDBJ databases">
        <title>Flavisolibacter sp./LCS9/ whole genome sequencing.</title>
        <authorList>
            <person name="Kim M.K."/>
            <person name="Srinivasan S."/>
            <person name="Lee J.-J."/>
        </authorList>
    </citation>
    <scope>NUCLEOTIDE SEQUENCE [LARGE SCALE GENOMIC DNA]</scope>
    <source>
        <strain evidence="4">LCS9</strain>
    </source>
</reference>
<organism evidence="3 4">
    <name type="scientific">Flavisolibacter tropicus</name>
    <dbReference type="NCBI Taxonomy" id="1492898"/>
    <lineage>
        <taxon>Bacteria</taxon>
        <taxon>Pseudomonadati</taxon>
        <taxon>Bacteroidota</taxon>
        <taxon>Chitinophagia</taxon>
        <taxon>Chitinophagales</taxon>
        <taxon>Chitinophagaceae</taxon>
        <taxon>Flavisolibacter</taxon>
    </lineage>
</organism>
<keyword evidence="4" id="KW-1185">Reference proteome</keyword>
<dbReference type="RefSeq" id="WP_066401626.1">
    <property type="nucleotide sequence ID" value="NZ_CP011390.1"/>
</dbReference>
<reference evidence="3 4" key="2">
    <citation type="journal article" date="2016" name="Int. J. Syst. Evol. Microbiol.">
        <title>Flavisolibacter tropicus sp. nov., isolated from tropical soil.</title>
        <authorList>
            <person name="Lee J.J."/>
            <person name="Kang M.S."/>
            <person name="Kim G.S."/>
            <person name="Lee C.S."/>
            <person name="Lim S."/>
            <person name="Lee J."/>
            <person name="Roh S.H."/>
            <person name="Kang H."/>
            <person name="Ha J.M."/>
            <person name="Bae S."/>
            <person name="Jung H.Y."/>
            <person name="Kim M.K."/>
        </authorList>
    </citation>
    <scope>NUCLEOTIDE SEQUENCE [LARGE SCALE GENOMIC DNA]</scope>
    <source>
        <strain evidence="3 4">LCS9</strain>
    </source>
</reference>
<protein>
    <recommendedName>
        <fullName evidence="2">Protein SirB1 N-terminal domain-containing protein</fullName>
    </recommendedName>
</protein>
<dbReference type="AlphaFoldDB" id="A0A172TR13"/>
<gene>
    <name evidence="3" type="ORF">SY85_02370</name>
</gene>
<dbReference type="InterPro" id="IPR032698">
    <property type="entry name" value="SirB1_N"/>
</dbReference>